<comment type="similarity">
    <text evidence="1">Belongs to the TRAFAC class myosin-kinesin ATPase superfamily. Kinesin family. KIN-14 subfamily.</text>
</comment>
<dbReference type="PANTHER" id="PTHR47972:SF45">
    <property type="entry name" value="PROTEIN CLARET SEGREGATIONAL"/>
    <property type="match status" value="1"/>
</dbReference>
<feature type="domain" description="Kinesin motor" evidence="10">
    <location>
        <begin position="463"/>
        <end position="787"/>
    </location>
</feature>
<dbReference type="GO" id="GO:0005874">
    <property type="term" value="C:microtubule"/>
    <property type="evidence" value="ECO:0007669"/>
    <property type="project" value="UniProtKB-KW"/>
</dbReference>
<dbReference type="SMART" id="SM00129">
    <property type="entry name" value="KISc"/>
    <property type="match status" value="1"/>
</dbReference>
<dbReference type="GO" id="GO:0007018">
    <property type="term" value="P:microtubule-based movement"/>
    <property type="evidence" value="ECO:0007669"/>
    <property type="project" value="InterPro"/>
</dbReference>
<dbReference type="GO" id="GO:0003777">
    <property type="term" value="F:microtubule motor activity"/>
    <property type="evidence" value="ECO:0007669"/>
    <property type="project" value="InterPro"/>
</dbReference>
<feature type="coiled-coil region" evidence="8">
    <location>
        <begin position="317"/>
        <end position="456"/>
    </location>
</feature>
<feature type="coiled-coil region" evidence="8">
    <location>
        <begin position="123"/>
        <end position="182"/>
    </location>
</feature>
<keyword evidence="8" id="KW-0175">Coiled coil</keyword>
<keyword evidence="12" id="KW-1185">Reference proteome</keyword>
<organism evidence="11 12">
    <name type="scientific">Lactuca sativa</name>
    <name type="common">Garden lettuce</name>
    <dbReference type="NCBI Taxonomy" id="4236"/>
    <lineage>
        <taxon>Eukaryota</taxon>
        <taxon>Viridiplantae</taxon>
        <taxon>Streptophyta</taxon>
        <taxon>Embryophyta</taxon>
        <taxon>Tracheophyta</taxon>
        <taxon>Spermatophyta</taxon>
        <taxon>Magnoliopsida</taxon>
        <taxon>eudicotyledons</taxon>
        <taxon>Gunneridae</taxon>
        <taxon>Pentapetalae</taxon>
        <taxon>asterids</taxon>
        <taxon>campanulids</taxon>
        <taxon>Asterales</taxon>
        <taxon>Asteraceae</taxon>
        <taxon>Cichorioideae</taxon>
        <taxon>Cichorieae</taxon>
        <taxon>Lactucinae</taxon>
        <taxon>Lactuca</taxon>
    </lineage>
</organism>
<feature type="region of interest" description="Disordered" evidence="9">
    <location>
        <begin position="1"/>
        <end position="70"/>
    </location>
</feature>
<accession>A0A9R1X3F2</accession>
<dbReference type="InterPro" id="IPR001752">
    <property type="entry name" value="Kinesin_motor_dom"/>
</dbReference>
<evidence type="ECO:0000256" key="2">
    <source>
        <dbReference type="ARBA" id="ARBA00022701"/>
    </source>
</evidence>
<feature type="coiled-coil region" evidence="8">
    <location>
        <begin position="218"/>
        <end position="273"/>
    </location>
</feature>
<comment type="caution">
    <text evidence="11">The sequence shown here is derived from an EMBL/GenBank/DDBJ whole genome shotgun (WGS) entry which is preliminary data.</text>
</comment>
<evidence type="ECO:0000256" key="4">
    <source>
        <dbReference type="ARBA" id="ARBA00022840"/>
    </source>
</evidence>
<dbReference type="SUPFAM" id="SSF52540">
    <property type="entry name" value="P-loop containing nucleoside triphosphate hydrolases"/>
    <property type="match status" value="1"/>
</dbReference>
<feature type="compositionally biased region" description="Polar residues" evidence="9">
    <location>
        <begin position="1"/>
        <end position="15"/>
    </location>
</feature>
<dbReference type="EMBL" id="NBSK02000007">
    <property type="protein sequence ID" value="KAJ0196579.1"/>
    <property type="molecule type" value="Genomic_DNA"/>
</dbReference>
<gene>
    <name evidence="11" type="ORF">LSAT_V11C700349650</name>
</gene>
<dbReference type="Gene3D" id="1.10.287.1490">
    <property type="match status" value="1"/>
</dbReference>
<evidence type="ECO:0000256" key="8">
    <source>
        <dbReference type="SAM" id="Coils"/>
    </source>
</evidence>
<evidence type="ECO:0000256" key="5">
    <source>
        <dbReference type="ARBA" id="ARBA00023175"/>
    </source>
</evidence>
<evidence type="ECO:0000313" key="11">
    <source>
        <dbReference type="EMBL" id="KAJ0196579.1"/>
    </source>
</evidence>
<evidence type="ECO:0000256" key="6">
    <source>
        <dbReference type="PROSITE-ProRule" id="PRU00283"/>
    </source>
</evidence>
<evidence type="ECO:0000256" key="9">
    <source>
        <dbReference type="SAM" id="MobiDB-lite"/>
    </source>
</evidence>
<evidence type="ECO:0000256" key="3">
    <source>
        <dbReference type="ARBA" id="ARBA00022741"/>
    </source>
</evidence>
<protein>
    <recommendedName>
        <fullName evidence="7">Kinesin-like protein</fullName>
    </recommendedName>
</protein>
<keyword evidence="3 6" id="KW-0547">Nucleotide-binding</keyword>
<dbReference type="PRINTS" id="PR00380">
    <property type="entry name" value="KINESINHEAVY"/>
</dbReference>
<dbReference type="AlphaFoldDB" id="A0A9R1X3F2"/>
<dbReference type="InterPro" id="IPR027417">
    <property type="entry name" value="P-loop_NTPase"/>
</dbReference>
<dbReference type="PROSITE" id="PS50067">
    <property type="entry name" value="KINESIN_MOTOR_2"/>
    <property type="match status" value="1"/>
</dbReference>
<dbReference type="PANTHER" id="PTHR47972">
    <property type="entry name" value="KINESIN-LIKE PROTEIN KLP-3"/>
    <property type="match status" value="1"/>
</dbReference>
<evidence type="ECO:0000313" key="12">
    <source>
        <dbReference type="Proteomes" id="UP000235145"/>
    </source>
</evidence>
<evidence type="ECO:0000256" key="1">
    <source>
        <dbReference type="ARBA" id="ARBA00010899"/>
    </source>
</evidence>
<proteinExistence type="inferred from homology"/>
<name>A0A9R1X3F2_LACSA</name>
<dbReference type="GO" id="GO:0005524">
    <property type="term" value="F:ATP binding"/>
    <property type="evidence" value="ECO:0007669"/>
    <property type="project" value="UniProtKB-UniRule"/>
</dbReference>
<dbReference type="InterPro" id="IPR036961">
    <property type="entry name" value="Kinesin_motor_dom_sf"/>
</dbReference>
<evidence type="ECO:0000256" key="7">
    <source>
        <dbReference type="RuleBase" id="RU000394"/>
    </source>
</evidence>
<keyword evidence="2 7" id="KW-0493">Microtubule</keyword>
<keyword evidence="4 6" id="KW-0067">ATP-binding</keyword>
<feature type="binding site" evidence="6">
    <location>
        <begin position="547"/>
        <end position="554"/>
    </location>
    <ligand>
        <name>ATP</name>
        <dbReference type="ChEBI" id="CHEBI:30616"/>
    </ligand>
</feature>
<dbReference type="Gene3D" id="3.40.850.10">
    <property type="entry name" value="Kinesin motor domain"/>
    <property type="match status" value="1"/>
</dbReference>
<dbReference type="InterPro" id="IPR019821">
    <property type="entry name" value="Kinesin_motor_CS"/>
</dbReference>
<dbReference type="GO" id="GO:0008017">
    <property type="term" value="F:microtubule binding"/>
    <property type="evidence" value="ECO:0007669"/>
    <property type="project" value="InterPro"/>
</dbReference>
<dbReference type="PROSITE" id="PS00411">
    <property type="entry name" value="KINESIN_MOTOR_1"/>
    <property type="match status" value="1"/>
</dbReference>
<evidence type="ECO:0000259" key="10">
    <source>
        <dbReference type="PROSITE" id="PS50067"/>
    </source>
</evidence>
<dbReference type="Pfam" id="PF00225">
    <property type="entry name" value="Kinesin"/>
    <property type="match status" value="1"/>
</dbReference>
<reference evidence="11 12" key="1">
    <citation type="journal article" date="2017" name="Nat. Commun.">
        <title>Genome assembly with in vitro proximity ligation data and whole-genome triplication in lettuce.</title>
        <authorList>
            <person name="Reyes-Chin-Wo S."/>
            <person name="Wang Z."/>
            <person name="Yang X."/>
            <person name="Kozik A."/>
            <person name="Arikit S."/>
            <person name="Song C."/>
            <person name="Xia L."/>
            <person name="Froenicke L."/>
            <person name="Lavelle D.O."/>
            <person name="Truco M.J."/>
            <person name="Xia R."/>
            <person name="Zhu S."/>
            <person name="Xu C."/>
            <person name="Xu H."/>
            <person name="Xu X."/>
            <person name="Cox K."/>
            <person name="Korf I."/>
            <person name="Meyers B.C."/>
            <person name="Michelmore R.W."/>
        </authorList>
    </citation>
    <scope>NUCLEOTIDE SEQUENCE [LARGE SCALE GENOMIC DNA]</scope>
    <source>
        <strain evidence="12">cv. Salinas</strain>
        <tissue evidence="11">Seedlings</tissue>
    </source>
</reference>
<keyword evidence="5 6" id="KW-0505">Motor protein</keyword>
<dbReference type="CDD" id="cd01366">
    <property type="entry name" value="KISc_C_terminal"/>
    <property type="match status" value="1"/>
</dbReference>
<dbReference type="FunFam" id="3.40.850.10:FF:000048">
    <property type="entry name" value="Kinesin-like protein"/>
    <property type="match status" value="1"/>
</dbReference>
<dbReference type="Proteomes" id="UP000235145">
    <property type="component" value="Unassembled WGS sequence"/>
</dbReference>
<dbReference type="InterPro" id="IPR027640">
    <property type="entry name" value="Kinesin-like_fam"/>
</dbReference>
<sequence length="807" mass="90739">MSSRNQNKPPVNVQKTRAVDDAPLDKRRKIGTGRMMASTTASRGRQALAPMSNQKDASIPAPVAPSETEVSECEDITFTKEEVIELLNDKFKGKKFDTKLKQEWMTKHIKKLHDCIKWFQKSLDDLLEEKDNMRTMLNSSETKYLEAEAAMKIKEEELNSTISKLENNILSLKESLANEQSQKQAAIDGHNTEKEVSMALTKDRDSLKEKLFVSEQNLSTANDKVKQQEDMYKRLQEYNTSLQQYNSKLQNELKTATDANKQVEKEKAAILENHSTLRGHYSLLQKEFTSAKVSFLFHLNLFPNCSHFDPVLLQDSLDNAVKQKEDATNEVKVLRSELQKLREDRESQLSEIQDLKSEILRYKDNTGRTAAEVHNLSLKSTALEETCSDQSKQISILEHQLAAANQKLKMADLTSSEIRTEYEGQKEMISKLEDQLREKEGQLNEGERLRKKLHNTILELKGNIRVFCRVRPMLSDDAPGADATVCYPTSVELAERGIEIVQNGQITPFTFDKVFKQNASQEDVFMEISQLVQSALDGYKVCIFAYGQTGSGKTYTMMGPEIPKESKGLIPRSLKQIFETSQTLAAQGWEFKMQASMLEIYNETIRDLLLKSNTGDSSSVEVVGGRTKGLTVVDVTSENEVSKLLKRASQSRAVGRTDMNEQSSRSHFVFTLNIDGVNPHTEQRVQGVLNLIDLAGSERLSKSGATGDRLTETKHINKSLSALSEVILALGKKEDHIPYRNSKLTYLLQPCLGGDSKTLMFVNVSPDPLSVNESLCALKFAARVNSCEIGIPRRQTSRPIDSRLSCG</sequence>